<proteinExistence type="predicted"/>
<keyword evidence="2" id="KW-1185">Reference proteome</keyword>
<evidence type="ECO:0000313" key="2">
    <source>
        <dbReference type="Proteomes" id="UP000593571"/>
    </source>
</evidence>
<evidence type="ECO:0000313" key="1">
    <source>
        <dbReference type="EMBL" id="KAF6506086.1"/>
    </source>
</evidence>
<sequence>MCMCACTRTRMCAHAGAEGPLFPGDPLTLRAGRDLRDHAIQCPHCTDRRLRPIEMALAHHHPIPRVTCIHFPGALREYPPSWHLPSPSHSHNHYLSPTLLALCPIGLQHPSHPRVASSPRPLSPTQE</sequence>
<dbReference type="AlphaFoldDB" id="A0A7J8KB35"/>
<gene>
    <name evidence="1" type="ORF">HJG63_007923</name>
</gene>
<accession>A0A7J8KB35</accession>
<reference evidence="1 2" key="1">
    <citation type="journal article" date="2020" name="Nature">
        <title>Six reference-quality genomes reveal evolution of bat adaptations.</title>
        <authorList>
            <person name="Jebb D."/>
            <person name="Huang Z."/>
            <person name="Pippel M."/>
            <person name="Hughes G.M."/>
            <person name="Lavrichenko K."/>
            <person name="Devanna P."/>
            <person name="Winkler S."/>
            <person name="Jermiin L.S."/>
            <person name="Skirmuntt E.C."/>
            <person name="Katzourakis A."/>
            <person name="Burkitt-Gray L."/>
            <person name="Ray D.A."/>
            <person name="Sullivan K.A.M."/>
            <person name="Roscito J.G."/>
            <person name="Kirilenko B.M."/>
            <person name="Davalos L.M."/>
            <person name="Corthals A.P."/>
            <person name="Power M.L."/>
            <person name="Jones G."/>
            <person name="Ransome R.D."/>
            <person name="Dechmann D.K.N."/>
            <person name="Locatelli A.G."/>
            <person name="Puechmaille S.J."/>
            <person name="Fedrigo O."/>
            <person name="Jarvis E.D."/>
            <person name="Hiller M."/>
            <person name="Vernes S.C."/>
            <person name="Myers E.W."/>
            <person name="Teeling E.C."/>
        </authorList>
    </citation>
    <scope>NUCLEOTIDE SEQUENCE [LARGE SCALE GENOMIC DNA]</scope>
    <source>
        <strain evidence="1">MRouAeg1</strain>
        <tissue evidence="1">Muscle</tissue>
    </source>
</reference>
<protein>
    <submittedName>
        <fullName evidence="1">Uncharacterized protein</fullName>
    </submittedName>
</protein>
<comment type="caution">
    <text evidence="1">The sequence shown here is derived from an EMBL/GenBank/DDBJ whole genome shotgun (WGS) entry which is preliminary data.</text>
</comment>
<dbReference type="Proteomes" id="UP000593571">
    <property type="component" value="Unassembled WGS sequence"/>
</dbReference>
<name>A0A7J8KB35_ROUAE</name>
<dbReference type="EMBL" id="JACASE010000001">
    <property type="protein sequence ID" value="KAF6506086.1"/>
    <property type="molecule type" value="Genomic_DNA"/>
</dbReference>
<organism evidence="1 2">
    <name type="scientific">Rousettus aegyptiacus</name>
    <name type="common">Egyptian fruit bat</name>
    <name type="synonym">Pteropus aegyptiacus</name>
    <dbReference type="NCBI Taxonomy" id="9407"/>
    <lineage>
        <taxon>Eukaryota</taxon>
        <taxon>Metazoa</taxon>
        <taxon>Chordata</taxon>
        <taxon>Craniata</taxon>
        <taxon>Vertebrata</taxon>
        <taxon>Euteleostomi</taxon>
        <taxon>Mammalia</taxon>
        <taxon>Eutheria</taxon>
        <taxon>Laurasiatheria</taxon>
        <taxon>Chiroptera</taxon>
        <taxon>Yinpterochiroptera</taxon>
        <taxon>Pteropodoidea</taxon>
        <taxon>Pteropodidae</taxon>
        <taxon>Rousettinae</taxon>
        <taxon>Rousettus</taxon>
    </lineage>
</organism>